<keyword evidence="2" id="KW-1185">Reference proteome</keyword>
<reference evidence="2" key="1">
    <citation type="journal article" date="2024" name="Proc. Natl. Acad. Sci. U.S.A.">
        <title>Extraordinary preservation of gene collinearity over three hundred million years revealed in homosporous lycophytes.</title>
        <authorList>
            <person name="Li C."/>
            <person name="Wickell D."/>
            <person name="Kuo L.Y."/>
            <person name="Chen X."/>
            <person name="Nie B."/>
            <person name="Liao X."/>
            <person name="Peng D."/>
            <person name="Ji J."/>
            <person name="Jenkins J."/>
            <person name="Williams M."/>
            <person name="Shu S."/>
            <person name="Plott C."/>
            <person name="Barry K."/>
            <person name="Rajasekar S."/>
            <person name="Grimwood J."/>
            <person name="Han X."/>
            <person name="Sun S."/>
            <person name="Hou Z."/>
            <person name="He W."/>
            <person name="Dai G."/>
            <person name="Sun C."/>
            <person name="Schmutz J."/>
            <person name="Leebens-Mack J.H."/>
            <person name="Li F.W."/>
            <person name="Wang L."/>
        </authorList>
    </citation>
    <scope>NUCLEOTIDE SEQUENCE [LARGE SCALE GENOMIC DNA]</scope>
    <source>
        <strain evidence="2">cv. PW_Plant_1</strain>
    </source>
</reference>
<dbReference type="Proteomes" id="UP001162992">
    <property type="component" value="Chromosome 6"/>
</dbReference>
<name>A0ACC2DIV7_DIPCM</name>
<dbReference type="EMBL" id="CM055097">
    <property type="protein sequence ID" value="KAJ7554093.1"/>
    <property type="molecule type" value="Genomic_DNA"/>
</dbReference>
<evidence type="ECO:0000313" key="2">
    <source>
        <dbReference type="Proteomes" id="UP001162992"/>
    </source>
</evidence>
<proteinExistence type="predicted"/>
<evidence type="ECO:0000313" key="1">
    <source>
        <dbReference type="EMBL" id="KAJ7554093.1"/>
    </source>
</evidence>
<accession>A0ACC2DIV7</accession>
<comment type="caution">
    <text evidence="1">The sequence shown here is derived from an EMBL/GenBank/DDBJ whole genome shotgun (WGS) entry which is preliminary data.</text>
</comment>
<gene>
    <name evidence="1" type="ORF">O6H91_06G124500</name>
</gene>
<protein>
    <submittedName>
        <fullName evidence="1">Uncharacterized protein</fullName>
    </submittedName>
</protein>
<organism evidence="1 2">
    <name type="scientific">Diphasiastrum complanatum</name>
    <name type="common">Issler's clubmoss</name>
    <name type="synonym">Lycopodium complanatum</name>
    <dbReference type="NCBI Taxonomy" id="34168"/>
    <lineage>
        <taxon>Eukaryota</taxon>
        <taxon>Viridiplantae</taxon>
        <taxon>Streptophyta</taxon>
        <taxon>Embryophyta</taxon>
        <taxon>Tracheophyta</taxon>
        <taxon>Lycopodiopsida</taxon>
        <taxon>Lycopodiales</taxon>
        <taxon>Lycopodiaceae</taxon>
        <taxon>Lycopodioideae</taxon>
        <taxon>Diphasiastrum</taxon>
    </lineage>
</organism>
<sequence>MLSSCSSAFSLGYGYGCELLQTKRPSLVVSKSFKGLQFAVCKCSSTMAAQPSADPLLVQAAKGEKVHRPPAWMMRQAGRYMAAYRKLAGKHPSFRERSETTDLIVEISLQPWQSFQPDGVIIFSDILTPLPAIGIQFEIDETKGPIIASPISSEDGLKGLQKIDLSKVLFVGESLSLLRKEVGEKAAVLGFVGAPWTLATYIVEGGSTRTYTKIKRMSYEAPALLDALLSHIAEAIADYVVYQIQAGAQCIQIFDSWGGQLTPELWDRWSKPYIQKVVCSVKGQCPAVPLVLYANGNGGLLERMRETSVDVIGLDWTIDMLDGRRRLGDSISVQGNVDPAVLFAPKSAITEAINSVVQKAGDKGHILNLGHGVLVGTPEEHVAHFFEIARSISYENHDIYRSSQIASAALC</sequence>